<proteinExistence type="predicted"/>
<dbReference type="EMBL" id="FQVL01000001">
    <property type="protein sequence ID" value="SHE46669.1"/>
    <property type="molecule type" value="Genomic_DNA"/>
</dbReference>
<sequence length="118" mass="14023">MMKTITLYRPVGKKELYLLKERGYRAFPPRLPFQPIFYPVLDQSYAEQIARDWNTKDKASDFEGHVTRFQIQQDFLEQYEIQTVGGTHHQEYWIPAEDLEELNRNIVGKIEVIATFRA</sequence>
<accession>A0A1M4TQ84</accession>
<evidence type="ECO:0000313" key="2">
    <source>
        <dbReference type="Proteomes" id="UP000184476"/>
    </source>
</evidence>
<name>A0A1M4TQ84_9BACL</name>
<dbReference type="AlphaFoldDB" id="A0A1M4TQ84"/>
<organism evidence="1 2">
    <name type="scientific">Seinonella peptonophila</name>
    <dbReference type="NCBI Taxonomy" id="112248"/>
    <lineage>
        <taxon>Bacteria</taxon>
        <taxon>Bacillati</taxon>
        <taxon>Bacillota</taxon>
        <taxon>Bacilli</taxon>
        <taxon>Bacillales</taxon>
        <taxon>Thermoactinomycetaceae</taxon>
        <taxon>Seinonella</taxon>
    </lineage>
</organism>
<gene>
    <name evidence="1" type="ORF">SAMN05444392_101586</name>
</gene>
<keyword evidence="2" id="KW-1185">Reference proteome</keyword>
<reference evidence="1 2" key="1">
    <citation type="submission" date="2016-11" db="EMBL/GenBank/DDBJ databases">
        <authorList>
            <person name="Jaros S."/>
            <person name="Januszkiewicz K."/>
            <person name="Wedrychowicz H."/>
        </authorList>
    </citation>
    <scope>NUCLEOTIDE SEQUENCE [LARGE SCALE GENOMIC DNA]</scope>
    <source>
        <strain evidence="1 2">DSM 44666</strain>
    </source>
</reference>
<dbReference type="STRING" id="112248.SAMN05444392_101586"/>
<evidence type="ECO:0000313" key="1">
    <source>
        <dbReference type="EMBL" id="SHE46669.1"/>
    </source>
</evidence>
<protein>
    <recommendedName>
        <fullName evidence="3">ADP-ribosylation/crystallin J1</fullName>
    </recommendedName>
</protein>
<dbReference type="Proteomes" id="UP000184476">
    <property type="component" value="Unassembled WGS sequence"/>
</dbReference>
<dbReference type="RefSeq" id="WP_073151593.1">
    <property type="nucleotide sequence ID" value="NZ_FQVL01000001.1"/>
</dbReference>
<evidence type="ECO:0008006" key="3">
    <source>
        <dbReference type="Google" id="ProtNLM"/>
    </source>
</evidence>